<evidence type="ECO:0000313" key="2">
    <source>
        <dbReference type="EMBL" id="RDX93824.1"/>
    </source>
</evidence>
<feature type="chain" id="PRO_5016902599" evidence="1">
    <location>
        <begin position="25"/>
        <end position="294"/>
    </location>
</feature>
<feature type="non-terminal residue" evidence="2">
    <location>
        <position position="1"/>
    </location>
</feature>
<comment type="caution">
    <text evidence="2">The sequence shown here is derived from an EMBL/GenBank/DDBJ whole genome shotgun (WGS) entry which is preliminary data.</text>
</comment>
<dbReference type="PANTHER" id="PTHR35274:SF8">
    <property type="entry name" value="PROTEIN, PUTATIVE-RELATED"/>
    <property type="match status" value="1"/>
</dbReference>
<reference evidence="2" key="1">
    <citation type="submission" date="2018-05" db="EMBL/GenBank/DDBJ databases">
        <title>Draft genome of Mucuna pruriens seed.</title>
        <authorList>
            <person name="Nnadi N.E."/>
            <person name="Vos R."/>
            <person name="Hasami M.H."/>
            <person name="Devisetty U.K."/>
            <person name="Aguiy J.C."/>
        </authorList>
    </citation>
    <scope>NUCLEOTIDE SEQUENCE [LARGE SCALE GENOMIC DNA]</scope>
    <source>
        <strain evidence="2">JCA_2017</strain>
    </source>
</reference>
<accession>A0A371GTE4</accession>
<dbReference type="EMBL" id="QJKJ01004520">
    <property type="protein sequence ID" value="RDX93824.1"/>
    <property type="molecule type" value="Genomic_DNA"/>
</dbReference>
<proteinExistence type="predicted"/>
<keyword evidence="3" id="KW-1185">Reference proteome</keyword>
<dbReference type="OrthoDB" id="1306371at2759"/>
<name>A0A371GTE4_MUCPR</name>
<protein>
    <submittedName>
        <fullName evidence="2">Protein E6</fullName>
    </submittedName>
</protein>
<dbReference type="PANTHER" id="PTHR35274">
    <property type="entry name" value="E6-LIKE PROTEIN"/>
    <property type="match status" value="1"/>
</dbReference>
<dbReference type="InterPro" id="IPR040290">
    <property type="entry name" value="Prot_E6-like"/>
</dbReference>
<gene>
    <name evidence="2" type="primary">E6</name>
    <name evidence="2" type="ORF">CR513_23863</name>
</gene>
<dbReference type="AlphaFoldDB" id="A0A371GTE4"/>
<evidence type="ECO:0000256" key="1">
    <source>
        <dbReference type="SAM" id="SignalP"/>
    </source>
</evidence>
<organism evidence="2 3">
    <name type="scientific">Mucuna pruriens</name>
    <name type="common">Velvet bean</name>
    <name type="synonym">Dolichos pruriens</name>
    <dbReference type="NCBI Taxonomy" id="157652"/>
    <lineage>
        <taxon>Eukaryota</taxon>
        <taxon>Viridiplantae</taxon>
        <taxon>Streptophyta</taxon>
        <taxon>Embryophyta</taxon>
        <taxon>Tracheophyta</taxon>
        <taxon>Spermatophyta</taxon>
        <taxon>Magnoliopsida</taxon>
        <taxon>eudicotyledons</taxon>
        <taxon>Gunneridae</taxon>
        <taxon>Pentapetalae</taxon>
        <taxon>rosids</taxon>
        <taxon>fabids</taxon>
        <taxon>Fabales</taxon>
        <taxon>Fabaceae</taxon>
        <taxon>Papilionoideae</taxon>
        <taxon>50 kb inversion clade</taxon>
        <taxon>NPAAA clade</taxon>
        <taxon>indigoferoid/millettioid clade</taxon>
        <taxon>Phaseoleae</taxon>
        <taxon>Mucuna</taxon>
    </lineage>
</organism>
<evidence type="ECO:0000313" key="3">
    <source>
        <dbReference type="Proteomes" id="UP000257109"/>
    </source>
</evidence>
<feature type="signal peptide" evidence="1">
    <location>
        <begin position="1"/>
        <end position="24"/>
    </location>
</feature>
<keyword evidence="1" id="KW-0732">Signal</keyword>
<dbReference type="Proteomes" id="UP000257109">
    <property type="component" value="Unassembled WGS sequence"/>
</dbReference>
<sequence length="294" mass="34342">MAPLSNYISFLFLSTLMLPLQISARDSQFFSKVTHFDNKNAKVTEVPNKEAAEINKAEQQPAFIPETENSYGLYGHDESNQLPSTTPISYHPYKTEFDNTNKYYNNDAYNTRFSETGYNNNNRDYNKDSYGGNQFELSDTKYSEEGYNNNNKYYKSYQNNNQKYNNQAANDKYYNNNYNTNSNRYSYNNNPANDRYNGDKQGMSDTRYLEGGKYYYDISAEKYNPTNYGDSSKGVNTNNWNNNRGGNYNGYQNQEDSTSIMSCFQNCIVPVMIWKFCMEYEIKFYQQVSHTYNG</sequence>